<dbReference type="Proteomes" id="UP000681027">
    <property type="component" value="Unassembled WGS sequence"/>
</dbReference>
<organism evidence="2 3">
    <name type="scientific">Cytobacillus citreus</name>
    <dbReference type="NCBI Taxonomy" id="2833586"/>
    <lineage>
        <taxon>Bacteria</taxon>
        <taxon>Bacillati</taxon>
        <taxon>Bacillota</taxon>
        <taxon>Bacilli</taxon>
        <taxon>Bacillales</taxon>
        <taxon>Bacillaceae</taxon>
        <taxon>Cytobacillus</taxon>
    </lineage>
</organism>
<dbReference type="InterPro" id="IPR049468">
    <property type="entry name" value="Restrct_endonuc-II-like_dom"/>
</dbReference>
<dbReference type="RefSeq" id="WP_213104649.1">
    <property type="nucleotide sequence ID" value="NZ_JAGYPM010000009.1"/>
</dbReference>
<dbReference type="Gene3D" id="3.40.960.10">
    <property type="entry name" value="VSR Endonuclease"/>
    <property type="match status" value="1"/>
</dbReference>
<evidence type="ECO:0000313" key="2">
    <source>
        <dbReference type="EMBL" id="MBS4193216.1"/>
    </source>
</evidence>
<dbReference type="SUPFAM" id="SSF52980">
    <property type="entry name" value="Restriction endonuclease-like"/>
    <property type="match status" value="1"/>
</dbReference>
<name>A0ABS5NZE0_9BACI</name>
<keyword evidence="3" id="KW-1185">Reference proteome</keyword>
<dbReference type="Pfam" id="PF18741">
    <property type="entry name" value="MTES_1575"/>
    <property type="match status" value="1"/>
</dbReference>
<feature type="domain" description="Restriction endonuclease type II-like" evidence="1">
    <location>
        <begin position="43"/>
        <end position="133"/>
    </location>
</feature>
<evidence type="ECO:0000259" key="1">
    <source>
        <dbReference type="Pfam" id="PF18741"/>
    </source>
</evidence>
<sequence length="134" mass="15278">MIEYIVFFGLHAAAILAFIFLPKPVPIVNLVVDERNKCESPIERQLYNALTFRGYAVTTQVPCGKYRIDIALVGPRIAIECDGKAYHSSPKAKARDRCKDKCLMENGWKVLRFTGLQIYYDMPHVMKRIGEAIK</sequence>
<gene>
    <name evidence="2" type="ORF">KHA94_24290</name>
</gene>
<evidence type="ECO:0000313" key="3">
    <source>
        <dbReference type="Proteomes" id="UP000681027"/>
    </source>
</evidence>
<comment type="caution">
    <text evidence="2">The sequence shown here is derived from an EMBL/GenBank/DDBJ whole genome shotgun (WGS) entry which is preliminary data.</text>
</comment>
<proteinExistence type="predicted"/>
<reference evidence="2 3" key="1">
    <citation type="submission" date="2021-05" db="EMBL/GenBank/DDBJ databases">
        <title>Novel Bacillus species.</title>
        <authorList>
            <person name="Liu G."/>
        </authorList>
    </citation>
    <scope>NUCLEOTIDE SEQUENCE [LARGE SCALE GENOMIC DNA]</scope>
    <source>
        <strain evidence="2 3">FJAT-49705</strain>
    </source>
</reference>
<protein>
    <submittedName>
        <fullName evidence="2">DUF559 domain-containing protein</fullName>
    </submittedName>
</protein>
<dbReference type="EMBL" id="JAGYPM010000009">
    <property type="protein sequence ID" value="MBS4193216.1"/>
    <property type="molecule type" value="Genomic_DNA"/>
</dbReference>
<accession>A0ABS5NZE0</accession>
<dbReference type="InterPro" id="IPR011335">
    <property type="entry name" value="Restrct_endonuc-II-like"/>
</dbReference>